<comment type="subcellular location">
    <subcellularLocation>
        <location evidence="1">Cellular thylakoid membrane</location>
        <topology evidence="1">Multi-pass membrane protein</topology>
    </subcellularLocation>
</comment>
<evidence type="ECO:0000256" key="2">
    <source>
        <dbReference type="ARBA" id="ARBA00022494"/>
    </source>
</evidence>
<dbReference type="AlphaFoldDB" id="Q4C2M3"/>
<dbReference type="GO" id="GO:0031676">
    <property type="term" value="C:plasma membrane-derived thylakoid membrane"/>
    <property type="evidence" value="ECO:0007669"/>
    <property type="project" value="UniProtKB-SubCell"/>
</dbReference>
<name>Q4C2M3_CROWT</name>
<keyword evidence="8 9" id="KW-0472">Membrane</keyword>
<dbReference type="GO" id="GO:0009521">
    <property type="term" value="C:photosystem"/>
    <property type="evidence" value="ECO:0007669"/>
    <property type="project" value="InterPro"/>
</dbReference>
<evidence type="ECO:0000256" key="5">
    <source>
        <dbReference type="ARBA" id="ARBA00022989"/>
    </source>
</evidence>
<keyword evidence="5 9" id="KW-1133">Transmembrane helix</keyword>
<keyword evidence="3" id="KW-0602">Photosynthesis</keyword>
<feature type="transmembrane region" description="Helical" evidence="9">
    <location>
        <begin position="209"/>
        <end position="230"/>
    </location>
</feature>
<dbReference type="GO" id="GO:0016168">
    <property type="term" value="F:chlorophyll binding"/>
    <property type="evidence" value="ECO:0007669"/>
    <property type="project" value="UniProtKB-KW"/>
</dbReference>
<feature type="transmembrane region" description="Helical" evidence="9">
    <location>
        <begin position="88"/>
        <end position="113"/>
    </location>
</feature>
<feature type="transmembrane region" description="Helical" evidence="9">
    <location>
        <begin position="27"/>
        <end position="52"/>
    </location>
</feature>
<comment type="caution">
    <text evidence="10">The sequence shown here is derived from an EMBL/GenBank/DDBJ whole genome shotgun (WGS) entry which is preliminary data.</text>
</comment>
<dbReference type="Proteomes" id="UP000003922">
    <property type="component" value="Unassembled WGS sequence"/>
</dbReference>
<accession>Q4C2M3</accession>
<gene>
    <name evidence="10" type="ORF">CwatDRAFT_3258</name>
</gene>
<feature type="transmembrane region" description="Helical" evidence="9">
    <location>
        <begin position="303"/>
        <end position="324"/>
    </location>
</feature>
<dbReference type="GO" id="GO:0009767">
    <property type="term" value="P:photosynthetic electron transport chain"/>
    <property type="evidence" value="ECO:0007669"/>
    <property type="project" value="InterPro"/>
</dbReference>
<evidence type="ECO:0000256" key="4">
    <source>
        <dbReference type="ARBA" id="ARBA00022692"/>
    </source>
</evidence>
<reference evidence="10" key="3">
    <citation type="submission" date="2016-12" db="EMBL/GenBank/DDBJ databases">
        <title>Annotation of the draft genome assembly of Crocosphaera watsonii WH 8501.</title>
        <authorList>
            <consortium name="US DOE Joint Genome Institute (JGI-ORNL)"/>
            <person name="Larimer F."/>
            <person name="Land M."/>
        </authorList>
    </citation>
    <scope>NUCLEOTIDE SEQUENCE</scope>
    <source>
        <strain evidence="10">WH 8501</strain>
    </source>
</reference>
<reference evidence="10" key="1">
    <citation type="submission" date="2004-02" db="EMBL/GenBank/DDBJ databases">
        <authorList>
            <consortium name="DOE Joint Genome Institute"/>
        </authorList>
    </citation>
    <scope>NUCLEOTIDE SEQUENCE [LARGE SCALE GENOMIC DNA]</scope>
    <source>
        <strain evidence="10">WH 8501</strain>
    </source>
</reference>
<dbReference type="Pfam" id="PF00421">
    <property type="entry name" value="PSII"/>
    <property type="match status" value="1"/>
</dbReference>
<feature type="transmembrane region" description="Helical" evidence="9">
    <location>
        <begin position="64"/>
        <end position="82"/>
    </location>
</feature>
<keyword evidence="7" id="KW-0793">Thylakoid</keyword>
<evidence type="ECO:0000256" key="1">
    <source>
        <dbReference type="ARBA" id="ARBA00004636"/>
    </source>
</evidence>
<dbReference type="KEGG" id="cwa:CwatDRAFT_3258"/>
<dbReference type="EMBL" id="AADV02000027">
    <property type="protein sequence ID" value="EAM50414.1"/>
    <property type="molecule type" value="Genomic_DNA"/>
</dbReference>
<reference evidence="10" key="2">
    <citation type="submission" date="2005-06" db="EMBL/GenBank/DDBJ databases">
        <title>Sequencing of the draft genome and assembly of Crocosphaera watsonii WH 8501.</title>
        <authorList>
            <consortium name="US DOE Joint Genome Institute (JGI-PGF)"/>
            <person name="Copeland A."/>
            <person name="Lucas S."/>
            <person name="Lapidus A."/>
            <person name="Barry K."/>
            <person name="Detter C."/>
            <person name="Glavina T."/>
            <person name="Hammon N."/>
            <person name="Israni S."/>
            <person name="Pitluck S."/>
            <person name="Richardson P."/>
        </authorList>
    </citation>
    <scope>NUCLEOTIDE SEQUENCE [LARGE SCALE GENOMIC DNA]</scope>
    <source>
        <strain evidence="10">WH 8501</strain>
    </source>
</reference>
<keyword evidence="6" id="KW-0157">Chromophore</keyword>
<dbReference type="SUPFAM" id="SSF161077">
    <property type="entry name" value="Photosystem II antenna protein-like"/>
    <property type="match status" value="1"/>
</dbReference>
<dbReference type="NCBIfam" id="TIGR03041">
    <property type="entry name" value="PS_antenn_a_b"/>
    <property type="match status" value="1"/>
</dbReference>
<dbReference type="InterPro" id="IPR036001">
    <property type="entry name" value="PS_II_antenna-like_sf"/>
</dbReference>
<feature type="transmembrane region" description="Helical" evidence="9">
    <location>
        <begin position="242"/>
        <end position="267"/>
    </location>
</feature>
<sequence>MMQTYENPNVSYDWWAGNARFAEKSGLFIVAHAAQGALIMFWAGAFTLFELSKYVPDSPMGEQGLILLPHLATLGFGVGQGGEIVDTYSFFVIGVLHLVSSAVLGAGALFHLLKAPQDLKTTEGGASRFHFEWDDPKKLGIILGHHLLFLGVAALLLVGKAMFWGGIYDSTTEAVRLVTQPTLDPLVIYGYQTHFAAVDSLEDLIGGHIYVGALLIGGGIWHIVVPPMAWARKALIFSGEAILSYSLGGIALAGFVAAYFCAVNTLAYPPEFYGPVLDVKLGISPYFADTANLEFGAHTARCWLANTHFFLAFFFLQGHLWHALRAMGFDFKKVENALNNLGQV</sequence>
<evidence type="ECO:0000256" key="9">
    <source>
        <dbReference type="SAM" id="Phobius"/>
    </source>
</evidence>
<feature type="transmembrane region" description="Helical" evidence="9">
    <location>
        <begin position="147"/>
        <end position="167"/>
    </location>
</feature>
<evidence type="ECO:0000313" key="10">
    <source>
        <dbReference type="EMBL" id="EAM50414.1"/>
    </source>
</evidence>
<dbReference type="InterPro" id="IPR000932">
    <property type="entry name" value="PS_antenna-like"/>
</dbReference>
<proteinExistence type="predicted"/>
<evidence type="ECO:0000313" key="11">
    <source>
        <dbReference type="Proteomes" id="UP000003922"/>
    </source>
</evidence>
<evidence type="ECO:0000256" key="3">
    <source>
        <dbReference type="ARBA" id="ARBA00022531"/>
    </source>
</evidence>
<evidence type="ECO:0000256" key="6">
    <source>
        <dbReference type="ARBA" id="ARBA00022991"/>
    </source>
</evidence>
<protein>
    <submittedName>
        <fullName evidence="10">Photosystem II protein</fullName>
    </submittedName>
</protein>
<evidence type="ECO:0000256" key="7">
    <source>
        <dbReference type="ARBA" id="ARBA00023078"/>
    </source>
</evidence>
<keyword evidence="2" id="KW-0148">Chlorophyll</keyword>
<evidence type="ECO:0000256" key="8">
    <source>
        <dbReference type="ARBA" id="ARBA00023136"/>
    </source>
</evidence>
<keyword evidence="11" id="KW-1185">Reference proteome</keyword>
<keyword evidence="4 9" id="KW-0812">Transmembrane</keyword>
<organism evidence="10 11">
    <name type="scientific">Crocosphaera watsonii WH 8501</name>
    <dbReference type="NCBI Taxonomy" id="165597"/>
    <lineage>
        <taxon>Bacteria</taxon>
        <taxon>Bacillati</taxon>
        <taxon>Cyanobacteriota</taxon>
        <taxon>Cyanophyceae</taxon>
        <taxon>Oscillatoriophycideae</taxon>
        <taxon>Chroococcales</taxon>
        <taxon>Aphanothecaceae</taxon>
        <taxon>Crocosphaera</taxon>
    </lineage>
</organism>